<keyword evidence="2" id="KW-1185">Reference proteome</keyword>
<accession>A0A8B1NHU4</accession>
<sequence>MQPRNLTPEDAALMGLPVLDHGGTRQWDTADHESVSLGALFLTADEEEPDLDEW</sequence>
<protein>
    <submittedName>
        <fullName evidence="1">Uncharacterized protein</fullName>
    </submittedName>
</protein>
<proteinExistence type="predicted"/>
<evidence type="ECO:0000313" key="2">
    <source>
        <dbReference type="Proteomes" id="UP000009036"/>
    </source>
</evidence>
<dbReference type="KEGG" id="sauh:SU9_021295"/>
<name>A0A8B1NHU4_9ACTN</name>
<dbReference type="RefSeq" id="WP_167551440.1">
    <property type="nucleotide sequence ID" value="NZ_CP072931.1"/>
</dbReference>
<gene>
    <name evidence="1" type="ORF">SU9_021295</name>
</gene>
<reference evidence="1" key="1">
    <citation type="journal article" date="2012" name="J. Bacteriol.">
        <title>Genome Sequence of Streptomyces auratus Strain AGR0001, a Phoslactomycin-Producing Actinomycete.</title>
        <authorList>
            <person name="Han X."/>
            <person name="Li M."/>
            <person name="Ding Z."/>
            <person name="Zhao J."/>
            <person name="Ji K."/>
            <person name="Wen M."/>
            <person name="Lu T."/>
        </authorList>
    </citation>
    <scope>NUCLEOTIDE SEQUENCE</scope>
    <source>
        <strain evidence="1">AGR0001</strain>
    </source>
</reference>
<organism evidence="1 2">
    <name type="scientific">Streptomyces auratus AGR0001</name>
    <dbReference type="NCBI Taxonomy" id="1160718"/>
    <lineage>
        <taxon>Bacteria</taxon>
        <taxon>Bacillati</taxon>
        <taxon>Actinomycetota</taxon>
        <taxon>Actinomycetes</taxon>
        <taxon>Kitasatosporales</taxon>
        <taxon>Streptomycetaceae</taxon>
        <taxon>Streptomyces</taxon>
    </lineage>
</organism>
<evidence type="ECO:0000313" key="1">
    <source>
        <dbReference type="EMBL" id="QTZ93675.1"/>
    </source>
</evidence>
<dbReference type="Proteomes" id="UP000009036">
    <property type="component" value="Chromosome"/>
</dbReference>
<reference evidence="1" key="2">
    <citation type="submission" date="2021-04" db="EMBL/GenBank/DDBJ databases">
        <authorList>
            <person name="Wen M.-L."/>
            <person name="Han X.-L."/>
            <person name="Xiong J."/>
        </authorList>
    </citation>
    <scope>NUCLEOTIDE SEQUENCE</scope>
    <source>
        <strain evidence="1">AGR0001</strain>
    </source>
</reference>
<dbReference type="AlphaFoldDB" id="A0A8B1NHU4"/>
<dbReference type="EMBL" id="CP072931">
    <property type="protein sequence ID" value="QTZ93675.1"/>
    <property type="molecule type" value="Genomic_DNA"/>
</dbReference>